<evidence type="ECO:0000256" key="4">
    <source>
        <dbReference type="SAM" id="MobiDB-lite"/>
    </source>
</evidence>
<dbReference type="Gene3D" id="1.10.8.730">
    <property type="match status" value="1"/>
</dbReference>
<evidence type="ECO:0000313" key="7">
    <source>
        <dbReference type="Proteomes" id="UP000035050"/>
    </source>
</evidence>
<dbReference type="AlphaFoldDB" id="A0A0G3IEX2"/>
<dbReference type="SUPFAM" id="SSF52540">
    <property type="entry name" value="P-loop containing nucleoside triphosphate hydrolases"/>
    <property type="match status" value="1"/>
</dbReference>
<organism evidence="6 7">
    <name type="scientific">Pandoraea oxalativorans</name>
    <dbReference type="NCBI Taxonomy" id="573737"/>
    <lineage>
        <taxon>Bacteria</taxon>
        <taxon>Pseudomonadati</taxon>
        <taxon>Pseudomonadota</taxon>
        <taxon>Betaproteobacteria</taxon>
        <taxon>Burkholderiales</taxon>
        <taxon>Burkholderiaceae</taxon>
        <taxon>Pandoraea</taxon>
    </lineage>
</organism>
<dbReference type="OrthoDB" id="9816422at2"/>
<dbReference type="InterPro" id="IPR018145">
    <property type="entry name" value="CagE_TrbE_VirB_cntrl_dom"/>
</dbReference>
<comment type="similarity">
    <text evidence="1">Belongs to the TrbE/VirB4 family.</text>
</comment>
<dbReference type="Pfam" id="PF03135">
    <property type="entry name" value="CagE_TrbE_VirB"/>
    <property type="match status" value="1"/>
</dbReference>
<dbReference type="PATRIC" id="fig|573737.6.peg.6249"/>
<keyword evidence="2" id="KW-0547">Nucleotide-binding</keyword>
<feature type="domain" description="CagE TrbE VirB component of type IV transporter system central" evidence="5">
    <location>
        <begin position="239"/>
        <end position="436"/>
    </location>
</feature>
<keyword evidence="6" id="KW-0614">Plasmid</keyword>
<feature type="compositionally biased region" description="Acidic residues" evidence="4">
    <location>
        <begin position="195"/>
        <end position="217"/>
    </location>
</feature>
<dbReference type="Proteomes" id="UP000035050">
    <property type="component" value="Plasmid pPO70-4"/>
</dbReference>
<feature type="region of interest" description="Disordered" evidence="4">
    <location>
        <begin position="194"/>
        <end position="219"/>
    </location>
</feature>
<dbReference type="KEGG" id="pox:MB84_30775"/>
<dbReference type="GO" id="GO:0005524">
    <property type="term" value="F:ATP binding"/>
    <property type="evidence" value="ECO:0007669"/>
    <property type="project" value="UniProtKB-KW"/>
</dbReference>
<geneLocation type="plasmid" evidence="6 7">
    <name>pPO70-4</name>
</geneLocation>
<gene>
    <name evidence="6" type="ORF">MB84_30775</name>
</gene>
<keyword evidence="3" id="KW-0067">ATP-binding</keyword>
<evidence type="ECO:0000259" key="5">
    <source>
        <dbReference type="Pfam" id="PF03135"/>
    </source>
</evidence>
<evidence type="ECO:0000256" key="2">
    <source>
        <dbReference type="ARBA" id="ARBA00022741"/>
    </source>
</evidence>
<dbReference type="EMBL" id="CP011521">
    <property type="protein sequence ID" value="AKK25108.1"/>
    <property type="molecule type" value="Genomic_DNA"/>
</dbReference>
<proteinExistence type="inferred from homology"/>
<protein>
    <submittedName>
        <fullName evidence="6">Conjugal transfer protein TraB</fullName>
    </submittedName>
</protein>
<accession>A0A0G3IEX2</accession>
<evidence type="ECO:0000256" key="1">
    <source>
        <dbReference type="ARBA" id="ARBA00006512"/>
    </source>
</evidence>
<dbReference type="Gene3D" id="3.40.50.300">
    <property type="entry name" value="P-loop containing nucleotide triphosphate hydrolases"/>
    <property type="match status" value="1"/>
</dbReference>
<keyword evidence="7" id="KW-1185">Reference proteome</keyword>
<sequence>MAVAIRNIRKNKEFVKEPSFAQFVPYSQHLTDYIVSTIGGEYVIAFRLQGRTHQSATDDGLFNWVVDLNHLAKQIGNEHVKFWIHLHHHEVANFPSGTFKTKFARDFAAKYAAMFDKTPLMVNDHYLTVVYNPIGDIAQKFLARFDRPTKARLKERQEQAIEALEDISTQLMGALRAYGIEPLGLYYRDKSGNIIEDEDPSEEEQEEERDEDPEGDLLSELPAGEADELTKPVPVPPAQKHVFSRALEWFGFLANGEWSPVPVCRGRICDYLMSNRPVSSLFGDVIQFRMTDRNVFMSGIEIRDFEEETEPGQLNLLMEAPFEFVMTQVFSCMSRAAGRIFLRNQQLSMQETNDPSVSQTNALSNARDDLAGGRFVMGFHYTVVHVAAPTSEGAQQLARQAKVMLNLCAVTASPVGMASEGAFYTRLPGNTAWVPRPMPLNSWNLFCFSSFHNFISGKATDNPWGRAIALFRSVVGSPIFFNFHSTPKNERSFGKRPPGITGIFGRIGSGKTTLLNALLTLATEVSIDPRMAIYDRDRGMYPLVMALGGHYTVLREGIETGWQPLQLEPTRVRIAFVKRLLRLLCEITLNGAPLEQPEVDALSKAIDAVMGPPIDAGLSADELEELKSHIPMADRSILAVAEHCENPYRSSSQRLTLAAMLAPWTRNGDYGWLFDNDADTLDFRKNDINAFDLTEFLVGKDEIAPVTRTPMLMYLNFRVRETIDGKRRFIQVFDEFAQYLDDTIMVKEIKRGIKNDRKKDCLYVFSTQEPNDAISSVIGKTIIQQMVTQLLLENRDADREDYGDHGLKCVPADIDAVMSIPENSRQFLIRQAGNSGLAVMRLDGMEEELSILSGTPDNADRLEKLICELDTDDPEVWLPKYYAAVVGKKKGR</sequence>
<reference evidence="6" key="1">
    <citation type="submission" date="2016-06" db="EMBL/GenBank/DDBJ databases">
        <title>Pandoraea oxalativorans DSM 23570 Genome Sequencing.</title>
        <authorList>
            <person name="Ee R."/>
            <person name="Lim Y.-L."/>
            <person name="Yong D."/>
            <person name="Yin W.-F."/>
            <person name="Chan K.-G."/>
        </authorList>
    </citation>
    <scope>NUCLEOTIDE SEQUENCE</scope>
    <source>
        <strain evidence="6">DSM 23570</strain>
        <plasmid evidence="6">pPO70-4</plasmid>
    </source>
</reference>
<dbReference type="InterPro" id="IPR027417">
    <property type="entry name" value="P-loop_NTPase"/>
</dbReference>
<evidence type="ECO:0000256" key="3">
    <source>
        <dbReference type="ARBA" id="ARBA00022840"/>
    </source>
</evidence>
<dbReference type="PANTHER" id="PTHR30121">
    <property type="entry name" value="UNCHARACTERIZED PROTEIN YJGR-RELATED"/>
    <property type="match status" value="1"/>
</dbReference>
<dbReference type="InterPro" id="IPR051162">
    <property type="entry name" value="T4SS_component"/>
</dbReference>
<name>A0A0G3IEX2_9BURK</name>
<evidence type="ECO:0000313" key="6">
    <source>
        <dbReference type="EMBL" id="AKK25108.1"/>
    </source>
</evidence>
<dbReference type="PANTHER" id="PTHR30121:SF12">
    <property type="entry name" value="TYPE IV SECRETION SYSTEM PROTEIN CAGE"/>
    <property type="match status" value="1"/>
</dbReference>